<keyword evidence="1" id="KW-0812">Transmembrane</keyword>
<keyword evidence="3" id="KW-1185">Reference proteome</keyword>
<dbReference type="EMBL" id="CM002292">
    <property type="protein sequence ID" value="ESW21912.1"/>
    <property type="molecule type" value="Genomic_DNA"/>
</dbReference>
<keyword evidence="1" id="KW-0472">Membrane</keyword>
<dbReference type="Gramene" id="ESW21912">
    <property type="protein sequence ID" value="ESW21912"/>
    <property type="gene ID" value="PHAVU_005G110000g"/>
</dbReference>
<accession>V7BV80</accession>
<organism evidence="2 3">
    <name type="scientific">Phaseolus vulgaris</name>
    <name type="common">Kidney bean</name>
    <name type="synonym">French bean</name>
    <dbReference type="NCBI Taxonomy" id="3885"/>
    <lineage>
        <taxon>Eukaryota</taxon>
        <taxon>Viridiplantae</taxon>
        <taxon>Streptophyta</taxon>
        <taxon>Embryophyta</taxon>
        <taxon>Tracheophyta</taxon>
        <taxon>Spermatophyta</taxon>
        <taxon>Magnoliopsida</taxon>
        <taxon>eudicotyledons</taxon>
        <taxon>Gunneridae</taxon>
        <taxon>Pentapetalae</taxon>
        <taxon>rosids</taxon>
        <taxon>fabids</taxon>
        <taxon>Fabales</taxon>
        <taxon>Fabaceae</taxon>
        <taxon>Papilionoideae</taxon>
        <taxon>50 kb inversion clade</taxon>
        <taxon>NPAAA clade</taxon>
        <taxon>indigoferoid/millettioid clade</taxon>
        <taxon>Phaseoleae</taxon>
        <taxon>Phaseolus</taxon>
    </lineage>
</organism>
<dbReference type="Proteomes" id="UP000000226">
    <property type="component" value="Chromosome 5"/>
</dbReference>
<evidence type="ECO:0000313" key="2">
    <source>
        <dbReference type="EMBL" id="ESW21912.1"/>
    </source>
</evidence>
<keyword evidence="1" id="KW-1133">Transmembrane helix</keyword>
<sequence length="107" mass="12185">MMGSSVSLSLRHCSLPVCSFFCSSLLLFWSSFCFSSPLQLSLRRHPHCPVPPPSPADCLLSPFIFSSLYVIIFLNFFVVLHFSSKVPSPPLFHHVQFLKWSEVFLYS</sequence>
<evidence type="ECO:0000313" key="3">
    <source>
        <dbReference type="Proteomes" id="UP000000226"/>
    </source>
</evidence>
<gene>
    <name evidence="2" type="ORF">PHAVU_005G110000g</name>
</gene>
<proteinExistence type="predicted"/>
<dbReference type="AlphaFoldDB" id="V7BV80"/>
<evidence type="ECO:0000256" key="1">
    <source>
        <dbReference type="SAM" id="Phobius"/>
    </source>
</evidence>
<name>V7BV80_PHAVU</name>
<feature type="transmembrane region" description="Helical" evidence="1">
    <location>
        <begin position="59"/>
        <end position="82"/>
    </location>
</feature>
<protein>
    <submittedName>
        <fullName evidence="2">Uncharacterized protein</fullName>
    </submittedName>
</protein>
<reference evidence="3" key="1">
    <citation type="journal article" date="2014" name="Nat. Genet.">
        <title>A reference genome for common bean and genome-wide analysis of dual domestications.</title>
        <authorList>
            <person name="Schmutz J."/>
            <person name="McClean P.E."/>
            <person name="Mamidi S."/>
            <person name="Wu G.A."/>
            <person name="Cannon S.B."/>
            <person name="Grimwood J."/>
            <person name="Jenkins J."/>
            <person name="Shu S."/>
            <person name="Song Q."/>
            <person name="Chavarro C."/>
            <person name="Torres-Torres M."/>
            <person name="Geffroy V."/>
            <person name="Moghaddam S.M."/>
            <person name="Gao D."/>
            <person name="Abernathy B."/>
            <person name="Barry K."/>
            <person name="Blair M."/>
            <person name="Brick M.A."/>
            <person name="Chovatia M."/>
            <person name="Gepts P."/>
            <person name="Goodstein D.M."/>
            <person name="Gonzales M."/>
            <person name="Hellsten U."/>
            <person name="Hyten D.L."/>
            <person name="Jia G."/>
            <person name="Kelly J.D."/>
            <person name="Kudrna D."/>
            <person name="Lee R."/>
            <person name="Richard M.M."/>
            <person name="Miklas P.N."/>
            <person name="Osorno J.M."/>
            <person name="Rodrigues J."/>
            <person name="Thareau V."/>
            <person name="Urrea C.A."/>
            <person name="Wang M."/>
            <person name="Yu Y."/>
            <person name="Zhang M."/>
            <person name="Wing R.A."/>
            <person name="Cregan P.B."/>
            <person name="Rokhsar D.S."/>
            <person name="Jackson S.A."/>
        </authorList>
    </citation>
    <scope>NUCLEOTIDE SEQUENCE [LARGE SCALE GENOMIC DNA]</scope>
    <source>
        <strain evidence="3">cv. G19833</strain>
    </source>
</reference>